<dbReference type="OrthoDB" id="4554518at2"/>
<dbReference type="AlphaFoldDB" id="A0A3S3B673"/>
<proteinExistence type="predicted"/>
<organism evidence="1 2">
    <name type="scientific">Rhodococcus xishaensis</name>
    <dbReference type="NCBI Taxonomy" id="2487364"/>
    <lineage>
        <taxon>Bacteria</taxon>
        <taxon>Bacillati</taxon>
        <taxon>Actinomycetota</taxon>
        <taxon>Actinomycetes</taxon>
        <taxon>Mycobacteriales</taxon>
        <taxon>Nocardiaceae</taxon>
        <taxon>Rhodococcus</taxon>
    </lineage>
</organism>
<keyword evidence="2" id="KW-1185">Reference proteome</keyword>
<sequence>MKPVLLRAVPIAGWVYLAYGAIRSARGRPLEHPVARAAWWIDAFLSTVGHAVQVPAAVRAAGPHRSPVATAALTMVFGMTWRTTQAPTKENSA</sequence>
<dbReference type="EMBL" id="RKLO01000002">
    <property type="protein sequence ID" value="RVW04085.1"/>
    <property type="molecule type" value="Genomic_DNA"/>
</dbReference>
<dbReference type="RefSeq" id="WP_127951702.1">
    <property type="nucleotide sequence ID" value="NZ_RKLO01000002.1"/>
</dbReference>
<dbReference type="Proteomes" id="UP000283479">
    <property type="component" value="Unassembled WGS sequence"/>
</dbReference>
<name>A0A3S3B673_9NOCA</name>
<accession>A0A3S3B673</accession>
<protein>
    <submittedName>
        <fullName evidence="1">Uncharacterized protein</fullName>
    </submittedName>
</protein>
<gene>
    <name evidence="1" type="ORF">EGT50_06265</name>
</gene>
<evidence type="ECO:0000313" key="2">
    <source>
        <dbReference type="Proteomes" id="UP000283479"/>
    </source>
</evidence>
<evidence type="ECO:0000313" key="1">
    <source>
        <dbReference type="EMBL" id="RVW04085.1"/>
    </source>
</evidence>
<comment type="caution">
    <text evidence="1">The sequence shown here is derived from an EMBL/GenBank/DDBJ whole genome shotgun (WGS) entry which is preliminary data.</text>
</comment>
<reference evidence="1 2" key="1">
    <citation type="submission" date="2018-11" db="EMBL/GenBank/DDBJ databases">
        <title>Rhodococcus spongicola sp. nov. and Rhodococcus xishaensis sp. nov. from marine sponges.</title>
        <authorList>
            <person name="Li L."/>
            <person name="Lin H.W."/>
        </authorList>
    </citation>
    <scope>NUCLEOTIDE SEQUENCE [LARGE SCALE GENOMIC DNA]</scope>
    <source>
        <strain evidence="1 2">LHW51113</strain>
    </source>
</reference>